<dbReference type="HOGENOM" id="CLU_000604_1_15_2"/>
<dbReference type="Pfam" id="PF00005">
    <property type="entry name" value="ABC_tran"/>
    <property type="match status" value="1"/>
</dbReference>
<evidence type="ECO:0000259" key="5">
    <source>
        <dbReference type="Pfam" id="PF00005"/>
    </source>
</evidence>
<comment type="similarity">
    <text evidence="1">Belongs to the ABC transporter superfamily.</text>
</comment>
<organism evidence="6 7">
    <name type="scientific">Thermococcus barophilus (strain DSM 11836 / MP)</name>
    <dbReference type="NCBI Taxonomy" id="391623"/>
    <lineage>
        <taxon>Archaea</taxon>
        <taxon>Methanobacteriati</taxon>
        <taxon>Methanobacteriota</taxon>
        <taxon>Thermococci</taxon>
        <taxon>Thermococcales</taxon>
        <taxon>Thermococcaceae</taxon>
        <taxon>Thermococcus</taxon>
    </lineage>
</organism>
<evidence type="ECO:0000256" key="1">
    <source>
        <dbReference type="ARBA" id="ARBA00005417"/>
    </source>
</evidence>
<dbReference type="KEGG" id="tba:TERMP_00594"/>
<dbReference type="SUPFAM" id="SSF52540">
    <property type="entry name" value="P-loop containing nucleoside triphosphate hydrolases"/>
    <property type="match status" value="1"/>
</dbReference>
<dbReference type="Gene3D" id="3.40.50.300">
    <property type="entry name" value="P-loop containing nucleotide triphosphate hydrolases"/>
    <property type="match status" value="1"/>
</dbReference>
<dbReference type="eggNOG" id="arCOG00194">
    <property type="taxonomic scope" value="Archaea"/>
</dbReference>
<dbReference type="GO" id="GO:0016887">
    <property type="term" value="F:ATP hydrolysis activity"/>
    <property type="evidence" value="ECO:0007669"/>
    <property type="project" value="InterPro"/>
</dbReference>
<evidence type="ECO:0000313" key="6">
    <source>
        <dbReference type="EMBL" id="ADT83571.1"/>
    </source>
</evidence>
<dbReference type="PANTHER" id="PTHR42711">
    <property type="entry name" value="ABC TRANSPORTER ATP-BINDING PROTEIN"/>
    <property type="match status" value="1"/>
</dbReference>
<evidence type="ECO:0000256" key="4">
    <source>
        <dbReference type="ARBA" id="ARBA00022840"/>
    </source>
</evidence>
<name>F0LKB3_THEBM</name>
<sequence>MYAIEIENLTKSYGNSKAVDGLSLEVHKGDVFGFLGPNGAGKTTTILSMLGLIIPDSGTVKILG</sequence>
<keyword evidence="7" id="KW-1185">Reference proteome</keyword>
<dbReference type="Proteomes" id="UP000007478">
    <property type="component" value="Chromosome"/>
</dbReference>
<keyword evidence="2" id="KW-0813">Transport</keyword>
<dbReference type="PATRIC" id="fig|391623.17.peg.595"/>
<protein>
    <submittedName>
        <fullName evidence="6">ABC transporter</fullName>
    </submittedName>
</protein>
<gene>
    <name evidence="6" type="ordered locus">TERMP_00594</name>
</gene>
<keyword evidence="3" id="KW-0547">Nucleotide-binding</keyword>
<dbReference type="GO" id="GO:0005524">
    <property type="term" value="F:ATP binding"/>
    <property type="evidence" value="ECO:0007669"/>
    <property type="project" value="UniProtKB-KW"/>
</dbReference>
<feature type="domain" description="ABC transporter" evidence="5">
    <location>
        <begin position="20"/>
        <end position="63"/>
    </location>
</feature>
<accession>F0LKB3</accession>
<evidence type="ECO:0000256" key="2">
    <source>
        <dbReference type="ARBA" id="ARBA00022448"/>
    </source>
</evidence>
<keyword evidence="4" id="KW-0067">ATP-binding</keyword>
<dbReference type="InterPro" id="IPR003439">
    <property type="entry name" value="ABC_transporter-like_ATP-bd"/>
</dbReference>
<evidence type="ECO:0000313" key="7">
    <source>
        <dbReference type="Proteomes" id="UP000007478"/>
    </source>
</evidence>
<dbReference type="InterPro" id="IPR050763">
    <property type="entry name" value="ABC_transporter_ATP-binding"/>
</dbReference>
<dbReference type="EMBL" id="CP002372">
    <property type="protein sequence ID" value="ADT83571.1"/>
    <property type="molecule type" value="Genomic_DNA"/>
</dbReference>
<dbReference type="PANTHER" id="PTHR42711:SF5">
    <property type="entry name" value="ABC TRANSPORTER ATP-BINDING PROTEIN NATA"/>
    <property type="match status" value="1"/>
</dbReference>
<proteinExistence type="inferred from homology"/>
<dbReference type="InterPro" id="IPR027417">
    <property type="entry name" value="P-loop_NTPase"/>
</dbReference>
<reference evidence="6 7" key="1">
    <citation type="journal article" date="2011" name="J. Bacteriol.">
        <title>Complete genome sequence of the hyperthermophilic, piezophilic, heterotrophic, and carboxydotrophic archaeon Thermococcus barophilus MP.</title>
        <authorList>
            <person name="Vannier P."/>
            <person name="Marteinsson V.T."/>
            <person name="Fridjonsson O.H."/>
            <person name="Oger P."/>
            <person name="Jebbar M."/>
        </authorList>
    </citation>
    <scope>NUCLEOTIDE SEQUENCE [LARGE SCALE GENOMIC DNA]</scope>
    <source>
        <strain evidence="7">DSM 11836 / MP</strain>
    </source>
</reference>
<evidence type="ECO:0000256" key="3">
    <source>
        <dbReference type="ARBA" id="ARBA00022741"/>
    </source>
</evidence>
<dbReference type="AlphaFoldDB" id="F0LKB3"/>